<dbReference type="EMBL" id="PCVY01000037">
    <property type="protein sequence ID" value="PIQ86710.1"/>
    <property type="molecule type" value="Genomic_DNA"/>
</dbReference>
<dbReference type="Gene3D" id="3.90.1010.10">
    <property type="match status" value="1"/>
</dbReference>
<evidence type="ECO:0000313" key="4">
    <source>
        <dbReference type="Proteomes" id="UP000230859"/>
    </source>
</evidence>
<comment type="similarity">
    <text evidence="1">Belongs to the NifU family.</text>
</comment>
<sequence length="156" mass="17673">MSQPSNVPEPQLDHLYQEVILDHNKKPRNYKVIPQPQLHSHGLNTLCGDEYFLFLNTSPEGKVTDIGFQGSGCAISKASASIMTTLVKDKTIEEVKILKDSFLDFMLKDGITASKEKIGRLKMFEGVKEFPVRVKCATLIWRTLEDALNNIHERKE</sequence>
<evidence type="ECO:0000256" key="1">
    <source>
        <dbReference type="ARBA" id="ARBA00006420"/>
    </source>
</evidence>
<gene>
    <name evidence="3" type="ORF">COV74_03855</name>
</gene>
<feature type="domain" description="NIF system FeS cluster assembly NifU N-terminal" evidence="2">
    <location>
        <begin position="16"/>
        <end position="136"/>
    </location>
</feature>
<evidence type="ECO:0000259" key="2">
    <source>
        <dbReference type="Pfam" id="PF01592"/>
    </source>
</evidence>
<dbReference type="GO" id="GO:0016226">
    <property type="term" value="P:iron-sulfur cluster assembly"/>
    <property type="evidence" value="ECO:0007669"/>
    <property type="project" value="InterPro"/>
</dbReference>
<evidence type="ECO:0000313" key="3">
    <source>
        <dbReference type="EMBL" id="PIQ86710.1"/>
    </source>
</evidence>
<dbReference type="FunFam" id="3.90.1010.10:FF:000002">
    <property type="entry name" value="Iron-sulfur cluster assembly scaffold protein NifU"/>
    <property type="match status" value="1"/>
</dbReference>
<dbReference type="GO" id="GO:0005506">
    <property type="term" value="F:iron ion binding"/>
    <property type="evidence" value="ECO:0007669"/>
    <property type="project" value="InterPro"/>
</dbReference>
<dbReference type="NCBIfam" id="TIGR01994">
    <property type="entry name" value="SUF_scaf_2"/>
    <property type="match status" value="1"/>
</dbReference>
<dbReference type="Pfam" id="PF01592">
    <property type="entry name" value="NifU_N"/>
    <property type="match status" value="1"/>
</dbReference>
<dbReference type="CDD" id="cd06664">
    <property type="entry name" value="IscU_like"/>
    <property type="match status" value="1"/>
</dbReference>
<protein>
    <submittedName>
        <fullName evidence="3">SUF system NifU family Fe-S cluster assembly protein</fullName>
    </submittedName>
</protein>
<dbReference type="AlphaFoldDB" id="A0A2H0LQK0"/>
<accession>A0A2H0LQK0</accession>
<organism evidence="3 4">
    <name type="scientific">Candidatus Abzuiibacterium crystallinum</name>
    <dbReference type="NCBI Taxonomy" id="1974748"/>
    <lineage>
        <taxon>Bacteria</taxon>
        <taxon>Pseudomonadati</taxon>
        <taxon>Candidatus Omnitrophota</taxon>
        <taxon>Candidatus Abzuiibacterium</taxon>
    </lineage>
</organism>
<dbReference type="PANTHER" id="PTHR10093">
    <property type="entry name" value="IRON-SULFUR CLUSTER ASSEMBLY ENZYME NIFU HOMOLOG"/>
    <property type="match status" value="1"/>
</dbReference>
<dbReference type="InterPro" id="IPR002871">
    <property type="entry name" value="NIF_FeS_clus_asmbl_NifU_N"/>
</dbReference>
<comment type="caution">
    <text evidence="3">The sequence shown here is derived from an EMBL/GenBank/DDBJ whole genome shotgun (WGS) entry which is preliminary data.</text>
</comment>
<proteinExistence type="inferred from homology"/>
<dbReference type="SUPFAM" id="SSF82649">
    <property type="entry name" value="SufE/NifU"/>
    <property type="match status" value="1"/>
</dbReference>
<dbReference type="GO" id="GO:0051536">
    <property type="term" value="F:iron-sulfur cluster binding"/>
    <property type="evidence" value="ECO:0007669"/>
    <property type="project" value="InterPro"/>
</dbReference>
<reference evidence="3 4" key="1">
    <citation type="submission" date="2017-09" db="EMBL/GenBank/DDBJ databases">
        <title>Depth-based differentiation of microbial function through sediment-hosted aquifers and enrichment of novel symbionts in the deep terrestrial subsurface.</title>
        <authorList>
            <person name="Probst A.J."/>
            <person name="Ladd B."/>
            <person name="Jarett J.K."/>
            <person name="Geller-Mcgrath D.E."/>
            <person name="Sieber C.M."/>
            <person name="Emerson J.B."/>
            <person name="Anantharaman K."/>
            <person name="Thomas B.C."/>
            <person name="Malmstrom R."/>
            <person name="Stieglmeier M."/>
            <person name="Klingl A."/>
            <person name="Woyke T."/>
            <person name="Ryan C.M."/>
            <person name="Banfield J.F."/>
        </authorList>
    </citation>
    <scope>NUCLEOTIDE SEQUENCE [LARGE SCALE GENOMIC DNA]</scope>
    <source>
        <strain evidence="3">CG11_big_fil_rev_8_21_14_0_20_45_26</strain>
    </source>
</reference>
<name>A0A2H0LQK0_9BACT</name>
<dbReference type="Proteomes" id="UP000230859">
    <property type="component" value="Unassembled WGS sequence"/>
</dbReference>